<dbReference type="InterPro" id="IPR027417">
    <property type="entry name" value="P-loop_NTPase"/>
</dbReference>
<feature type="region of interest" description="Disordered" evidence="2">
    <location>
        <begin position="1"/>
        <end position="52"/>
    </location>
</feature>
<reference evidence="5" key="1">
    <citation type="submission" date="2020-01" db="EMBL/GenBank/DDBJ databases">
        <title>Identification and distribution of gene clusters putatively required for synthesis of sphingolipid metabolism inhibitors in phylogenetically diverse species of the filamentous fungus Fusarium.</title>
        <authorList>
            <person name="Kim H.-S."/>
            <person name="Busman M."/>
            <person name="Brown D.W."/>
            <person name="Divon H."/>
            <person name="Uhlig S."/>
            <person name="Proctor R.H."/>
        </authorList>
    </citation>
    <scope>NUCLEOTIDE SEQUENCE</scope>
    <source>
        <strain evidence="5">NRRL 53441</strain>
    </source>
</reference>
<dbReference type="Proteomes" id="UP000605986">
    <property type="component" value="Unassembled WGS sequence"/>
</dbReference>
<comment type="caution">
    <text evidence="5">The sequence shown here is derived from an EMBL/GenBank/DDBJ whole genome shotgun (WGS) entry which is preliminary data.</text>
</comment>
<feature type="compositionally biased region" description="Basic and acidic residues" evidence="2">
    <location>
        <begin position="1339"/>
        <end position="1363"/>
    </location>
</feature>
<feature type="compositionally biased region" description="Basic and acidic residues" evidence="2">
    <location>
        <begin position="1403"/>
        <end position="1439"/>
    </location>
</feature>
<dbReference type="PANTHER" id="PTHR10039">
    <property type="entry name" value="AMELOGENIN"/>
    <property type="match status" value="1"/>
</dbReference>
<feature type="region of interest" description="Disordered" evidence="2">
    <location>
        <begin position="1339"/>
        <end position="1470"/>
    </location>
</feature>
<dbReference type="InterPro" id="IPR031350">
    <property type="entry name" value="Goodbye_dom"/>
</dbReference>
<feature type="compositionally biased region" description="Low complexity" evidence="2">
    <location>
        <begin position="1459"/>
        <end position="1470"/>
    </location>
</feature>
<dbReference type="SUPFAM" id="SSF48452">
    <property type="entry name" value="TPR-like"/>
    <property type="match status" value="1"/>
</dbReference>
<dbReference type="InterPro" id="IPR011990">
    <property type="entry name" value="TPR-like_helical_dom_sf"/>
</dbReference>
<accession>A0A8H4KBG4</accession>
<proteinExistence type="predicted"/>
<dbReference type="OrthoDB" id="2913095at2759"/>
<dbReference type="PANTHER" id="PTHR10039:SF17">
    <property type="entry name" value="FUNGAL STAND N-TERMINAL GOODBYE DOMAIN-CONTAINING PROTEIN-RELATED"/>
    <property type="match status" value="1"/>
</dbReference>
<keyword evidence="6" id="KW-1185">Reference proteome</keyword>
<dbReference type="Pfam" id="PF17109">
    <property type="entry name" value="Goodbye"/>
    <property type="match status" value="1"/>
</dbReference>
<keyword evidence="1" id="KW-0677">Repeat</keyword>
<dbReference type="InterPro" id="IPR056884">
    <property type="entry name" value="NPHP3-like_N"/>
</dbReference>
<name>A0A8H4KBG4_9HYPO</name>
<protein>
    <submittedName>
        <fullName evidence="5">Putative neutral amino acid permease protein</fullName>
    </submittedName>
</protein>
<feature type="domain" description="Nephrocystin 3-like N-terminal" evidence="4">
    <location>
        <begin position="314"/>
        <end position="484"/>
    </location>
</feature>
<feature type="compositionally biased region" description="Low complexity" evidence="2">
    <location>
        <begin position="25"/>
        <end position="36"/>
    </location>
</feature>
<evidence type="ECO:0000256" key="2">
    <source>
        <dbReference type="SAM" id="MobiDB-lite"/>
    </source>
</evidence>
<evidence type="ECO:0000259" key="4">
    <source>
        <dbReference type="Pfam" id="PF24883"/>
    </source>
</evidence>
<dbReference type="EMBL" id="JAADJG010000356">
    <property type="protein sequence ID" value="KAF4448165.1"/>
    <property type="molecule type" value="Genomic_DNA"/>
</dbReference>
<feature type="compositionally biased region" description="Basic and acidic residues" evidence="2">
    <location>
        <begin position="1"/>
        <end position="22"/>
    </location>
</feature>
<dbReference type="Gene3D" id="1.25.40.10">
    <property type="entry name" value="Tetratricopeptide repeat domain"/>
    <property type="match status" value="1"/>
</dbReference>
<evidence type="ECO:0000313" key="5">
    <source>
        <dbReference type="EMBL" id="KAF4448165.1"/>
    </source>
</evidence>
<evidence type="ECO:0000256" key="1">
    <source>
        <dbReference type="ARBA" id="ARBA00022737"/>
    </source>
</evidence>
<dbReference type="SUPFAM" id="SSF52540">
    <property type="entry name" value="P-loop containing nucleoside triphosphate hydrolases"/>
    <property type="match status" value="1"/>
</dbReference>
<evidence type="ECO:0000259" key="3">
    <source>
        <dbReference type="Pfam" id="PF17109"/>
    </source>
</evidence>
<dbReference type="Pfam" id="PF24883">
    <property type="entry name" value="NPHP3_N"/>
    <property type="match status" value="1"/>
</dbReference>
<gene>
    <name evidence="5" type="ORF">F53441_8400</name>
</gene>
<organism evidence="5 6">
    <name type="scientific">Fusarium austroafricanum</name>
    <dbReference type="NCBI Taxonomy" id="2364996"/>
    <lineage>
        <taxon>Eukaryota</taxon>
        <taxon>Fungi</taxon>
        <taxon>Dikarya</taxon>
        <taxon>Ascomycota</taxon>
        <taxon>Pezizomycotina</taxon>
        <taxon>Sordariomycetes</taxon>
        <taxon>Hypocreomycetidae</taxon>
        <taxon>Hypocreales</taxon>
        <taxon>Nectriaceae</taxon>
        <taxon>Fusarium</taxon>
        <taxon>Fusarium concolor species complex</taxon>
    </lineage>
</organism>
<dbReference type="Gene3D" id="3.40.50.300">
    <property type="entry name" value="P-loop containing nucleotide triphosphate hydrolases"/>
    <property type="match status" value="1"/>
</dbReference>
<evidence type="ECO:0000313" key="6">
    <source>
        <dbReference type="Proteomes" id="UP000605986"/>
    </source>
</evidence>
<feature type="domain" description="Fungal STAND N-terminal Goodbye" evidence="3">
    <location>
        <begin position="55"/>
        <end position="173"/>
    </location>
</feature>
<sequence>MKEFFNIHSKKDSVKDVQKPAEPDSSTAPSSTIPTAEVTKDEMSGVGSDNLDETWKEVEDRVQRLAGKDTGNFKPSLQIADVIRLLDQQENDNQTSDKRRNKTKEVFTTTLDCITVIGGIVATAASAAFGPAQTCYNALTFVIEAWKGYEGIFESLTGLLQRCNDFMQRLEEYKSWLNTKLERVACKHLQLFVAICDRMILLRKTSSKIRAFAKVLFLKDDGVKDLLSLMDGLVDKEHNLVTALTYCRTSEIQKMVESQVESEGQRKQESEVKKWKKSLAQTLGFEQSMIDKEGEPIPSWTKTLTDLKNNLIDGTGTWILEDHDFNIWANEDGSSKPILVLYGEDGTGKTYTMANVLKHLSHHNGMARSVVSHIFMDSESKKEEVQEDVLVAISRSLLWQCAAASEALTKSMAIICKEVKEFDGTLGHWDKLFFGNHHVQKMDTMFYFGIDGVDEKMLSNSKFLKLLESFSSYRNAKIRLFLTAKTQTWRALKSVEGIDFNSINVSEKNHNDIETYIIHRMDAMDTLKDATRPGIPGWRQTILTTLQKRSAGDYFILATSLDSISKKDLIEDIQEVLDNVHNTRKGQIDAEIQKLQATLTVNEIREVNEIIQWLISAERWPSLNELDAVLAFVHGKHGSSKTSLLPLDKKLESKYLLFRVSGEGLVKWKSEEIEDRIPKKTISARDSTHLSGLRKVQDAEINIVEHFLKQVCPSDLFDKFDFQTFFDKKRKDGSENTIAWDEENAHINIAITCLKTLTEKRNVCTQELKNYAGQYLLFHLSKVDRLVADRVLKSFAGDLLVQLFTTDDGIDSLFWISEDDIGYNRWEKTENIWLAENRRIWLYTEEGMDQLQLWFNDTAAIGNITDENHKALISAFKDPETNRHEALLGPTAKRLATHLLRSGKLLREGLKTAVLFLMGYLSRINIYGDGTKFTEDSKRISIEDVEHLENWALRLFGQEAVDSIWEMNFGYIFSMFCEDGEEEAEARAQKALDLDPDNWLALNAVAANYPESEEGSKKAIKMLEYAMNKVDVLIHDDPKWLDDSLTHQKFLAIMTVHLGQRYWELGQDDNKAAQMHRKSLEYSNVDFDVYSFINSAYSDRGDWRAVIELCNALNSGDKWSLYFHELINDFILYEDNQPIFAQAAESTGRWDVIDTLFERAIDIAKKDNHVDGLFRLRTAYGFILQKSGKQEEKALLEWELAFKEGRDKVMITKDELIRLCENLARIYLAKGSEFRSQDDEANPYITKICHILLDLDPLRTVIVRCSLARLHSICKSVEEGKKAVAVIMDTVLKWLSDDNPFNDEDALLYLTYVVTTFGDERNTVAVLQLQNLATFGREKRRSERRLAQQPIDEKLITDGDAITHNEPSQIADTPDPAGTGPVASEQSVSDLEKVANVEVGLSVKERPETSEEFKSSGEYDEDRGEHCDISEANKTESMKSIDSQDEDIPSVRSEKRSRSSSSVSSDTDLSSGLGLRIGELSYSCDGCGEDWLYLSNIYTCSDCLGQVLYDEVCYQQFLKGELSHDTCHGKHSFIYIPAWSEEQFESLPEGCMVVGGETMPFDEWKRELKEQYLTSIS</sequence>